<feature type="chain" id="PRO_5018750366" evidence="4">
    <location>
        <begin position="17"/>
        <end position="476"/>
    </location>
</feature>
<dbReference type="PRINTS" id="PR00268">
    <property type="entry name" value="NGF"/>
</dbReference>
<organism evidence="6 7">
    <name type="scientific">Cynoglossus semilaevis</name>
    <name type="common">Tongue sole</name>
    <dbReference type="NCBI Taxonomy" id="244447"/>
    <lineage>
        <taxon>Eukaryota</taxon>
        <taxon>Metazoa</taxon>
        <taxon>Chordata</taxon>
        <taxon>Craniata</taxon>
        <taxon>Vertebrata</taxon>
        <taxon>Euteleostomi</taxon>
        <taxon>Actinopterygii</taxon>
        <taxon>Neopterygii</taxon>
        <taxon>Teleostei</taxon>
        <taxon>Neoteleostei</taxon>
        <taxon>Acanthomorphata</taxon>
        <taxon>Carangaria</taxon>
        <taxon>Pleuronectiformes</taxon>
        <taxon>Pleuronectoidei</taxon>
        <taxon>Cynoglossidae</taxon>
        <taxon>Cynoglossinae</taxon>
        <taxon>Cynoglossus</taxon>
    </lineage>
</organism>
<accession>A0A3P8WYS7</accession>
<evidence type="ECO:0000256" key="3">
    <source>
        <dbReference type="SAM" id="MobiDB-lite"/>
    </source>
</evidence>
<feature type="signal peptide" evidence="4">
    <location>
        <begin position="1"/>
        <end position="16"/>
    </location>
</feature>
<dbReference type="PANTHER" id="PTHR11589">
    <property type="entry name" value="NERVE GROWTH FACTOR NGF -RELATED"/>
    <property type="match status" value="1"/>
</dbReference>
<dbReference type="GO" id="GO:0030424">
    <property type="term" value="C:axon"/>
    <property type="evidence" value="ECO:0007669"/>
    <property type="project" value="TreeGrafter"/>
</dbReference>
<sequence length="476" mass="52053">MHWLPLVAMVIASALPLPHNPMSRIAVAITEPGFNDQREDHHDPATTHLATATINYYPHGNATHMEFYVVGGLGQYTDGQTLQNSKDYAKKSSMHQETQTLDVKHQNPNLSKSNLGSANQKSAIVEGQTLGTGNTFSDNSLPKDNTVDGSSRQDYSGFIDWYRKDNHQVSINRPIKNSNALSPAVTLKGPQGQEQMFPSENQRATSALGIGTGLAPEAGNSVAKESLSAEASMDHGTRLNSLLEGDEAFLDAHPRVLFSPSLSPPEHPPLMLMLETGLLREEGDDGDQEDTDRHVEGHGDWAIDRSTAASWLDLPDGAAGEAGRPVKRDKRSHLLDRRRGEKAVCESESVWVTDKKSAIDSHGRMVTVLQEIPTQTGPLKQFFYETRCRQPEPGSNPARLGNRSVGAGVAGSGCFGVDKKQWLSECKAKQSYVRALTKDTNNRTGWRWIRIDSSCVCVLLSRANLGREVLTRNGKG</sequence>
<protein>
    <submittedName>
        <fullName evidence="6">Uncharacterized LOC103392547</fullName>
    </submittedName>
</protein>
<dbReference type="RefSeq" id="XP_008327400.1">
    <property type="nucleotide sequence ID" value="XM_008329178.3"/>
</dbReference>
<dbReference type="SUPFAM" id="SSF57501">
    <property type="entry name" value="Cystine-knot cytokines"/>
    <property type="match status" value="1"/>
</dbReference>
<dbReference type="GO" id="GO:0007169">
    <property type="term" value="P:cell surface receptor protein tyrosine kinase signaling pathway"/>
    <property type="evidence" value="ECO:0007669"/>
    <property type="project" value="TreeGrafter"/>
</dbReference>
<keyword evidence="7" id="KW-1185">Reference proteome</keyword>
<reference evidence="6" key="2">
    <citation type="submission" date="2025-08" db="UniProtKB">
        <authorList>
            <consortium name="Ensembl"/>
        </authorList>
    </citation>
    <scope>IDENTIFICATION</scope>
</reference>
<evidence type="ECO:0000313" key="6">
    <source>
        <dbReference type="Ensembl" id="ENSCSEP00000032568.1"/>
    </source>
</evidence>
<dbReference type="InParanoid" id="A0A3P8WYS7"/>
<evidence type="ECO:0000256" key="2">
    <source>
        <dbReference type="ARBA" id="ARBA00023030"/>
    </source>
</evidence>
<dbReference type="GO" id="GO:0043524">
    <property type="term" value="P:negative regulation of neuron apoptotic process"/>
    <property type="evidence" value="ECO:0007669"/>
    <property type="project" value="TreeGrafter"/>
</dbReference>
<proteinExistence type="inferred from homology"/>
<name>A0A3P8WYS7_CYNSE</name>
<dbReference type="Proteomes" id="UP000265120">
    <property type="component" value="Chromosome 17"/>
</dbReference>
<dbReference type="GO" id="GO:0038180">
    <property type="term" value="P:nerve growth factor signaling pathway"/>
    <property type="evidence" value="ECO:0007669"/>
    <property type="project" value="TreeGrafter"/>
</dbReference>
<keyword evidence="4" id="KW-0732">Signal</keyword>
<evidence type="ECO:0000313" key="7">
    <source>
        <dbReference type="Proteomes" id="UP000265120"/>
    </source>
</evidence>
<dbReference type="GO" id="GO:0050804">
    <property type="term" value="P:modulation of chemical synaptic transmission"/>
    <property type="evidence" value="ECO:0007669"/>
    <property type="project" value="TreeGrafter"/>
</dbReference>
<feature type="compositionally biased region" description="Polar residues" evidence="3">
    <location>
        <begin position="129"/>
        <end position="150"/>
    </location>
</feature>
<comment type="similarity">
    <text evidence="1">Belongs to the NGF-beta family.</text>
</comment>
<dbReference type="Pfam" id="PF00243">
    <property type="entry name" value="NGF"/>
    <property type="match status" value="1"/>
</dbReference>
<dbReference type="InterPro" id="IPR020408">
    <property type="entry name" value="Nerve_growth_factor-like"/>
</dbReference>
<dbReference type="PANTHER" id="PTHR11589:SF8">
    <property type="entry name" value="NEUROTROPHIN-4"/>
    <property type="match status" value="1"/>
</dbReference>
<dbReference type="KEGG" id="csem:103392547"/>
<feature type="region of interest" description="Disordered" evidence="3">
    <location>
        <begin position="87"/>
        <end position="150"/>
    </location>
</feature>
<evidence type="ECO:0000259" key="5">
    <source>
        <dbReference type="SMART" id="SM00140"/>
    </source>
</evidence>
<dbReference type="GeneID" id="103392547"/>
<evidence type="ECO:0000256" key="4">
    <source>
        <dbReference type="SAM" id="SignalP"/>
    </source>
</evidence>
<dbReference type="GeneTree" id="ENSGT00390000007725"/>
<dbReference type="AlphaFoldDB" id="A0A3P8WYS7"/>
<dbReference type="GO" id="GO:0005615">
    <property type="term" value="C:extracellular space"/>
    <property type="evidence" value="ECO:0007669"/>
    <property type="project" value="TreeGrafter"/>
</dbReference>
<dbReference type="GO" id="GO:0021675">
    <property type="term" value="P:nerve development"/>
    <property type="evidence" value="ECO:0007669"/>
    <property type="project" value="TreeGrafter"/>
</dbReference>
<evidence type="ECO:0000256" key="1">
    <source>
        <dbReference type="ARBA" id="ARBA00010783"/>
    </source>
</evidence>
<reference evidence="6" key="3">
    <citation type="submission" date="2025-09" db="UniProtKB">
        <authorList>
            <consortium name="Ensembl"/>
        </authorList>
    </citation>
    <scope>IDENTIFICATION</scope>
</reference>
<dbReference type="STRING" id="244447.ENSCSEP00000032568"/>
<dbReference type="GO" id="GO:0030425">
    <property type="term" value="C:dendrite"/>
    <property type="evidence" value="ECO:0007669"/>
    <property type="project" value="TreeGrafter"/>
</dbReference>
<dbReference type="GO" id="GO:0005163">
    <property type="term" value="F:nerve growth factor receptor binding"/>
    <property type="evidence" value="ECO:0007669"/>
    <property type="project" value="TreeGrafter"/>
</dbReference>
<dbReference type="GO" id="GO:0008021">
    <property type="term" value="C:synaptic vesicle"/>
    <property type="evidence" value="ECO:0007669"/>
    <property type="project" value="TreeGrafter"/>
</dbReference>
<dbReference type="OrthoDB" id="8959386at2759"/>
<dbReference type="GO" id="GO:0008083">
    <property type="term" value="F:growth factor activity"/>
    <property type="evidence" value="ECO:0007669"/>
    <property type="project" value="UniProtKB-KW"/>
</dbReference>
<dbReference type="GO" id="GO:0048812">
    <property type="term" value="P:neuron projection morphogenesis"/>
    <property type="evidence" value="ECO:0007669"/>
    <property type="project" value="TreeGrafter"/>
</dbReference>
<dbReference type="InterPro" id="IPR029034">
    <property type="entry name" value="Cystine-knot_cytokine"/>
</dbReference>
<reference evidence="6 7" key="1">
    <citation type="journal article" date="2014" name="Nat. Genet.">
        <title>Whole-genome sequence of a flatfish provides insights into ZW sex chromosome evolution and adaptation to a benthic lifestyle.</title>
        <authorList>
            <person name="Chen S."/>
            <person name="Zhang G."/>
            <person name="Shao C."/>
            <person name="Huang Q."/>
            <person name="Liu G."/>
            <person name="Zhang P."/>
            <person name="Song W."/>
            <person name="An N."/>
            <person name="Chalopin D."/>
            <person name="Volff J.N."/>
            <person name="Hong Y."/>
            <person name="Li Q."/>
            <person name="Sha Z."/>
            <person name="Zhou H."/>
            <person name="Xie M."/>
            <person name="Yu Q."/>
            <person name="Liu Y."/>
            <person name="Xiang H."/>
            <person name="Wang N."/>
            <person name="Wu K."/>
            <person name="Yang C."/>
            <person name="Zhou Q."/>
            <person name="Liao X."/>
            <person name="Yang L."/>
            <person name="Hu Q."/>
            <person name="Zhang J."/>
            <person name="Meng L."/>
            <person name="Jin L."/>
            <person name="Tian Y."/>
            <person name="Lian J."/>
            <person name="Yang J."/>
            <person name="Miao G."/>
            <person name="Liu S."/>
            <person name="Liang Z."/>
            <person name="Yan F."/>
            <person name="Li Y."/>
            <person name="Sun B."/>
            <person name="Zhang H."/>
            <person name="Zhang J."/>
            <person name="Zhu Y."/>
            <person name="Du M."/>
            <person name="Zhao Y."/>
            <person name="Schartl M."/>
            <person name="Tang Q."/>
            <person name="Wang J."/>
        </authorList>
    </citation>
    <scope>NUCLEOTIDE SEQUENCE</scope>
</reference>
<keyword evidence="2" id="KW-0339">Growth factor</keyword>
<dbReference type="OMA" id="KRREHRH"/>
<feature type="domain" description="Nerve growth factor-related" evidence="5">
    <location>
        <begin position="337"/>
        <end position="458"/>
    </location>
</feature>
<dbReference type="PROSITE" id="PS50270">
    <property type="entry name" value="NGF_2"/>
    <property type="match status" value="1"/>
</dbReference>
<dbReference type="Gene3D" id="2.10.90.10">
    <property type="entry name" value="Cystine-knot cytokines"/>
    <property type="match status" value="1"/>
</dbReference>
<dbReference type="CTD" id="4909"/>
<dbReference type="RefSeq" id="XP_008327399.1">
    <property type="nucleotide sequence ID" value="XM_008329177.3"/>
</dbReference>
<dbReference type="SMART" id="SM00140">
    <property type="entry name" value="NGF"/>
    <property type="match status" value="1"/>
</dbReference>
<dbReference type="InterPro" id="IPR002072">
    <property type="entry name" value="Nerve_growth_factor-rel"/>
</dbReference>
<feature type="compositionally biased region" description="Polar residues" evidence="3">
    <location>
        <begin position="95"/>
        <end position="122"/>
    </location>
</feature>
<dbReference type="Ensembl" id="ENSCSET00000032989.1">
    <property type="protein sequence ID" value="ENSCSEP00000032568.1"/>
    <property type="gene ID" value="ENSCSEG00000020898.1"/>
</dbReference>